<evidence type="ECO:0000256" key="4">
    <source>
        <dbReference type="ARBA" id="ARBA00022692"/>
    </source>
</evidence>
<keyword evidence="6 8" id="KW-0472">Membrane</keyword>
<dbReference type="InterPro" id="IPR050539">
    <property type="entry name" value="ThrE_Dicarb/AminoAcid_Exp"/>
</dbReference>
<sequence>MIMQCIFAFCAIISFSVINEAPKKCLFINGVLGMAGWAVYLYIDRISTMLTATFVSGLVLAVASHILARILKTPVTTMLIPAILTIVPGAGMYQTVYNLFLSDMDGALSSLVYTIGAAGAIAIAIFLVDAFVVAIKKIVKKRPQTD</sequence>
<keyword evidence="3" id="KW-0997">Cell inner membrane</keyword>
<evidence type="ECO:0000256" key="7">
    <source>
        <dbReference type="ARBA" id="ARBA00034125"/>
    </source>
</evidence>
<comment type="similarity">
    <text evidence="7">Belongs to the ThrE exporter (TC 2.A.79) family.</text>
</comment>
<organism evidence="10 11">
    <name type="scientific">Lachnospira hominis</name>
    <name type="common">ex Liu et al. 2021</name>
    <dbReference type="NCBI Taxonomy" id="2763051"/>
    <lineage>
        <taxon>Bacteria</taxon>
        <taxon>Bacillati</taxon>
        <taxon>Bacillota</taxon>
        <taxon>Clostridia</taxon>
        <taxon>Lachnospirales</taxon>
        <taxon>Lachnospiraceae</taxon>
        <taxon>Lachnospira</taxon>
    </lineage>
</organism>
<dbReference type="RefSeq" id="WP_021865780.1">
    <property type="nucleotide sequence ID" value="NZ_JACOPD010000001.1"/>
</dbReference>
<gene>
    <name evidence="10" type="ORF">H8S01_01345</name>
</gene>
<accession>A0ABR7FWR2</accession>
<comment type="subcellular location">
    <subcellularLocation>
        <location evidence="1">Cell membrane</location>
        <topology evidence="1">Multi-pass membrane protein</topology>
    </subcellularLocation>
</comment>
<name>A0ABR7FWR2_9FIRM</name>
<feature type="transmembrane region" description="Helical" evidence="8">
    <location>
        <begin position="50"/>
        <end position="71"/>
    </location>
</feature>
<comment type="caution">
    <text evidence="10">The sequence shown here is derived from an EMBL/GenBank/DDBJ whole genome shotgun (WGS) entry which is preliminary data.</text>
</comment>
<feature type="transmembrane region" description="Helical" evidence="8">
    <location>
        <begin position="26"/>
        <end position="43"/>
    </location>
</feature>
<feature type="transmembrane region" description="Helical" evidence="8">
    <location>
        <begin position="111"/>
        <end position="135"/>
    </location>
</feature>
<keyword evidence="11" id="KW-1185">Reference proteome</keyword>
<evidence type="ECO:0000313" key="11">
    <source>
        <dbReference type="Proteomes" id="UP000628463"/>
    </source>
</evidence>
<evidence type="ECO:0000313" key="10">
    <source>
        <dbReference type="EMBL" id="MBC5679609.1"/>
    </source>
</evidence>
<feature type="domain" description="Threonine/Serine exporter ThrE" evidence="9">
    <location>
        <begin position="4"/>
        <end position="130"/>
    </location>
</feature>
<keyword evidence="4 8" id="KW-0812">Transmembrane</keyword>
<evidence type="ECO:0000256" key="6">
    <source>
        <dbReference type="ARBA" id="ARBA00023136"/>
    </source>
</evidence>
<proteinExistence type="inferred from homology"/>
<evidence type="ECO:0000256" key="8">
    <source>
        <dbReference type="SAM" id="Phobius"/>
    </source>
</evidence>
<evidence type="ECO:0000256" key="3">
    <source>
        <dbReference type="ARBA" id="ARBA00022519"/>
    </source>
</evidence>
<evidence type="ECO:0000256" key="2">
    <source>
        <dbReference type="ARBA" id="ARBA00022475"/>
    </source>
</evidence>
<keyword evidence="2" id="KW-1003">Cell membrane</keyword>
<reference evidence="10 11" key="1">
    <citation type="submission" date="2020-08" db="EMBL/GenBank/DDBJ databases">
        <title>Genome public.</title>
        <authorList>
            <person name="Liu C."/>
            <person name="Sun Q."/>
        </authorList>
    </citation>
    <scope>NUCLEOTIDE SEQUENCE [LARGE SCALE GENOMIC DNA]</scope>
    <source>
        <strain evidence="10 11">NSJ-43</strain>
    </source>
</reference>
<dbReference type="PANTHER" id="PTHR34390:SF1">
    <property type="entry name" value="SUCCINATE TRANSPORTER SUBUNIT YJJB-RELATED"/>
    <property type="match status" value="1"/>
</dbReference>
<dbReference type="Pfam" id="PF12821">
    <property type="entry name" value="ThrE_2"/>
    <property type="match status" value="1"/>
</dbReference>
<protein>
    <submittedName>
        <fullName evidence="10">Threonine/serine exporter family protein</fullName>
    </submittedName>
</protein>
<evidence type="ECO:0000256" key="5">
    <source>
        <dbReference type="ARBA" id="ARBA00022989"/>
    </source>
</evidence>
<dbReference type="Proteomes" id="UP000628463">
    <property type="component" value="Unassembled WGS sequence"/>
</dbReference>
<keyword evidence="5 8" id="KW-1133">Transmembrane helix</keyword>
<dbReference type="PANTHER" id="PTHR34390">
    <property type="entry name" value="UPF0442 PROTEIN YJJB-RELATED"/>
    <property type="match status" value="1"/>
</dbReference>
<dbReference type="InterPro" id="IPR024528">
    <property type="entry name" value="ThrE_2"/>
</dbReference>
<evidence type="ECO:0000259" key="9">
    <source>
        <dbReference type="Pfam" id="PF12821"/>
    </source>
</evidence>
<dbReference type="EMBL" id="JACOPD010000001">
    <property type="protein sequence ID" value="MBC5679609.1"/>
    <property type="molecule type" value="Genomic_DNA"/>
</dbReference>
<evidence type="ECO:0000256" key="1">
    <source>
        <dbReference type="ARBA" id="ARBA00004651"/>
    </source>
</evidence>